<dbReference type="EC" id="3.1.3.89" evidence="8"/>
<dbReference type="PANTHER" id="PTHR11845">
    <property type="entry name" value="5'-DEOXYNUCLEOTIDASE HDDC2"/>
    <property type="match status" value="1"/>
</dbReference>
<dbReference type="OrthoDB" id="10254258at2759"/>
<dbReference type="GO" id="GO:0046872">
    <property type="term" value="F:metal ion binding"/>
    <property type="evidence" value="ECO:0007669"/>
    <property type="project" value="UniProtKB-KW"/>
</dbReference>
<evidence type="ECO:0000256" key="10">
    <source>
        <dbReference type="ARBA" id="ARBA00022801"/>
    </source>
</evidence>
<evidence type="ECO:0000256" key="8">
    <source>
        <dbReference type="ARBA" id="ARBA00012964"/>
    </source>
</evidence>
<dbReference type="Pfam" id="PF13023">
    <property type="entry name" value="HD_3"/>
    <property type="match status" value="1"/>
</dbReference>
<keyword evidence="12" id="KW-0170">Cobalt</keyword>
<dbReference type="Gene3D" id="1.10.3210.10">
    <property type="entry name" value="Hypothetical protein af1432"/>
    <property type="match status" value="1"/>
</dbReference>
<accession>A0A1B2JCP0</accession>
<dbReference type="FunFam" id="1.10.3210.10:FF:000011">
    <property type="entry name" value="HD domain-containing protein 2"/>
    <property type="match status" value="1"/>
</dbReference>
<organism evidence="14 15">
    <name type="scientific">Komagataella pastoris</name>
    <name type="common">Yeast</name>
    <name type="synonym">Pichia pastoris</name>
    <dbReference type="NCBI Taxonomy" id="4922"/>
    <lineage>
        <taxon>Eukaryota</taxon>
        <taxon>Fungi</taxon>
        <taxon>Dikarya</taxon>
        <taxon>Ascomycota</taxon>
        <taxon>Saccharomycotina</taxon>
        <taxon>Pichiomycetes</taxon>
        <taxon>Pichiales</taxon>
        <taxon>Pichiaceae</taxon>
        <taxon>Komagataella</taxon>
    </lineage>
</organism>
<dbReference type="InterPro" id="IPR006674">
    <property type="entry name" value="HD_domain"/>
</dbReference>
<dbReference type="SMART" id="SM00471">
    <property type="entry name" value="HDc"/>
    <property type="match status" value="1"/>
</dbReference>
<dbReference type="InterPro" id="IPR003607">
    <property type="entry name" value="HD/PDEase_dom"/>
</dbReference>
<dbReference type="GO" id="GO:0002953">
    <property type="term" value="F:5'-deoxynucleotidase activity"/>
    <property type="evidence" value="ECO:0007669"/>
    <property type="project" value="UniProtKB-EC"/>
</dbReference>
<comment type="subunit">
    <text evidence="7">Homodimer.</text>
</comment>
<keyword evidence="10" id="KW-0378">Hydrolase</keyword>
<evidence type="ECO:0000256" key="11">
    <source>
        <dbReference type="ARBA" id="ARBA00022842"/>
    </source>
</evidence>
<comment type="function">
    <text evidence="5">Catalyzes the dephosphorylation of the nucleoside 5'-monophosphates deoxyadenosine monophosphate (dAMP), deoxycytidine monophosphate (dCMP), deoxyguanosine monophosphate (dGMP) and deoxythymidine monophosphate (dTMP).</text>
</comment>
<evidence type="ECO:0000313" key="15">
    <source>
        <dbReference type="Proteomes" id="UP000094565"/>
    </source>
</evidence>
<protein>
    <recommendedName>
        <fullName evidence="8">5'-deoxynucleotidase</fullName>
        <ecNumber evidence="8">3.1.3.89</ecNumber>
    </recommendedName>
</protein>
<evidence type="ECO:0000256" key="1">
    <source>
        <dbReference type="ARBA" id="ARBA00001638"/>
    </source>
</evidence>
<evidence type="ECO:0000256" key="3">
    <source>
        <dbReference type="ARBA" id="ARBA00001941"/>
    </source>
</evidence>
<evidence type="ECO:0000256" key="4">
    <source>
        <dbReference type="ARBA" id="ARBA00001946"/>
    </source>
</evidence>
<dbReference type="GO" id="GO:0009159">
    <property type="term" value="P:deoxyribonucleoside monophosphate catabolic process"/>
    <property type="evidence" value="ECO:0007669"/>
    <property type="project" value="UniProtKB-ARBA"/>
</dbReference>
<sequence length="235" mass="27457">MSTNDWNPEDHVPKEVKDLLQNAEIGPYTYISAFIQVVELLKTQKRTGWLNMGIDHAESISDHMYRMSIISMSLNTENFRDNSNVSPPQKERIDLSQCIKISLVHDIAEALVGDITPKDTTVTKQQKYARELAAIKYLGSLIDPYNNAFAKEMVNLWLDYEEQRNFEARIVKDIDKYEFLVQAVQYEKRYKGSKRLDEFFEGTREQIKTDEVGRLADEILQQRVEFWKLINKNVN</sequence>
<dbReference type="CDD" id="cd00077">
    <property type="entry name" value="HDc"/>
    <property type="match status" value="1"/>
</dbReference>
<comment type="similarity">
    <text evidence="6">Belongs to the HDDC2 family.</text>
</comment>
<dbReference type="AlphaFoldDB" id="A0A1B2JCP0"/>
<comment type="catalytic activity">
    <reaction evidence="1">
        <text>a 2'-deoxyribonucleoside 5'-phosphate + H2O = a 2'-deoxyribonucleoside + phosphate</text>
        <dbReference type="Rhea" id="RHEA:36167"/>
        <dbReference type="ChEBI" id="CHEBI:15377"/>
        <dbReference type="ChEBI" id="CHEBI:18274"/>
        <dbReference type="ChEBI" id="CHEBI:43474"/>
        <dbReference type="ChEBI" id="CHEBI:65317"/>
        <dbReference type="EC" id="3.1.3.89"/>
    </reaction>
</comment>
<comment type="cofactor">
    <cofactor evidence="3">
        <name>Co(2+)</name>
        <dbReference type="ChEBI" id="CHEBI:48828"/>
    </cofactor>
</comment>
<dbReference type="InterPro" id="IPR039356">
    <property type="entry name" value="YfbR/HDDC2"/>
</dbReference>
<evidence type="ECO:0000256" key="12">
    <source>
        <dbReference type="ARBA" id="ARBA00023285"/>
    </source>
</evidence>
<comment type="cofactor">
    <cofactor evidence="2">
        <name>Mn(2+)</name>
        <dbReference type="ChEBI" id="CHEBI:29035"/>
    </cofactor>
</comment>
<evidence type="ECO:0000259" key="13">
    <source>
        <dbReference type="SMART" id="SM00471"/>
    </source>
</evidence>
<evidence type="ECO:0000256" key="2">
    <source>
        <dbReference type="ARBA" id="ARBA00001936"/>
    </source>
</evidence>
<gene>
    <name evidence="14" type="ORF">ATY40_BA7502426</name>
</gene>
<dbReference type="GO" id="GO:0005737">
    <property type="term" value="C:cytoplasm"/>
    <property type="evidence" value="ECO:0007669"/>
    <property type="project" value="TreeGrafter"/>
</dbReference>
<evidence type="ECO:0000256" key="7">
    <source>
        <dbReference type="ARBA" id="ARBA00011738"/>
    </source>
</evidence>
<dbReference type="SUPFAM" id="SSF109604">
    <property type="entry name" value="HD-domain/PDEase-like"/>
    <property type="match status" value="1"/>
</dbReference>
<evidence type="ECO:0000256" key="6">
    <source>
        <dbReference type="ARBA" id="ARBA00009999"/>
    </source>
</evidence>
<keyword evidence="15" id="KW-1185">Reference proteome</keyword>
<dbReference type="Proteomes" id="UP000094565">
    <property type="component" value="Chromosome 2"/>
</dbReference>
<comment type="cofactor">
    <cofactor evidence="4">
        <name>Mg(2+)</name>
        <dbReference type="ChEBI" id="CHEBI:18420"/>
    </cofactor>
</comment>
<name>A0A1B2JCP0_PICPA</name>
<evidence type="ECO:0000313" key="14">
    <source>
        <dbReference type="EMBL" id="ANZ75789.1"/>
    </source>
</evidence>
<keyword evidence="11" id="KW-0460">Magnesium</keyword>
<evidence type="ECO:0000256" key="9">
    <source>
        <dbReference type="ARBA" id="ARBA00022723"/>
    </source>
</evidence>
<evidence type="ECO:0000256" key="5">
    <source>
        <dbReference type="ARBA" id="ARBA00004074"/>
    </source>
</evidence>
<keyword evidence="9" id="KW-0479">Metal-binding</keyword>
<dbReference type="PANTHER" id="PTHR11845:SF13">
    <property type="entry name" value="5'-DEOXYNUCLEOTIDASE HDDC2"/>
    <property type="match status" value="1"/>
</dbReference>
<dbReference type="EMBL" id="CP014585">
    <property type="protein sequence ID" value="ANZ75789.1"/>
    <property type="molecule type" value="Genomic_DNA"/>
</dbReference>
<feature type="domain" description="HD/PDEase" evidence="13">
    <location>
        <begin position="56"/>
        <end position="189"/>
    </location>
</feature>
<reference evidence="14 15" key="1">
    <citation type="submission" date="2016-02" db="EMBL/GenBank/DDBJ databases">
        <title>Comparative genomic and transcriptomic foundation for Pichia pastoris.</title>
        <authorList>
            <person name="Love K.R."/>
            <person name="Shah K.A."/>
            <person name="Whittaker C.A."/>
            <person name="Wu J."/>
            <person name="Bartlett M.C."/>
            <person name="Ma D."/>
            <person name="Leeson R.L."/>
            <person name="Priest M."/>
            <person name="Young S.K."/>
            <person name="Love J.C."/>
        </authorList>
    </citation>
    <scope>NUCLEOTIDE SEQUENCE [LARGE SCALE GENOMIC DNA]</scope>
    <source>
        <strain evidence="14 15">ATCC 28485</strain>
    </source>
</reference>
<proteinExistence type="inferred from homology"/>